<evidence type="ECO:0000256" key="4">
    <source>
        <dbReference type="ARBA" id="ARBA00035281"/>
    </source>
</evidence>
<dbReference type="InterPro" id="IPR005996">
    <property type="entry name" value="Ribosomal_uL30_bac-type"/>
</dbReference>
<dbReference type="InterPro" id="IPR036919">
    <property type="entry name" value="Ribo_uL30_ferredoxin-like_sf"/>
</dbReference>
<evidence type="ECO:0000256" key="1">
    <source>
        <dbReference type="ARBA" id="ARBA00007594"/>
    </source>
</evidence>
<feature type="region of interest" description="Disordered" evidence="6">
    <location>
        <begin position="24"/>
        <end position="55"/>
    </location>
</feature>
<evidence type="ECO:0000259" key="7">
    <source>
        <dbReference type="Pfam" id="PF00327"/>
    </source>
</evidence>
<dbReference type="Pfam" id="PF00327">
    <property type="entry name" value="Ribosomal_L30"/>
    <property type="match status" value="1"/>
</dbReference>
<feature type="region of interest" description="Disordered" evidence="6">
    <location>
        <begin position="117"/>
        <end position="143"/>
    </location>
</feature>
<keyword evidence="3 5" id="KW-0687">Ribonucleoprotein</keyword>
<dbReference type="NCBIfam" id="TIGR01308">
    <property type="entry name" value="rpmD_bact"/>
    <property type="match status" value="1"/>
</dbReference>
<dbReference type="GO" id="GO:0003735">
    <property type="term" value="F:structural constituent of ribosome"/>
    <property type="evidence" value="ECO:0007669"/>
    <property type="project" value="InterPro"/>
</dbReference>
<evidence type="ECO:0000256" key="5">
    <source>
        <dbReference type="RuleBase" id="RU003734"/>
    </source>
</evidence>
<feature type="compositionally biased region" description="Basic and acidic residues" evidence="6">
    <location>
        <begin position="118"/>
        <end position="129"/>
    </location>
</feature>
<gene>
    <name evidence="8" type="ORF">PLICRDRAFT_364162</name>
</gene>
<reference evidence="8 9" key="1">
    <citation type="submission" date="2014-06" db="EMBL/GenBank/DDBJ databases">
        <title>Evolutionary Origins and Diversification of the Mycorrhizal Mutualists.</title>
        <authorList>
            <consortium name="DOE Joint Genome Institute"/>
            <consortium name="Mycorrhizal Genomics Consortium"/>
            <person name="Kohler A."/>
            <person name="Kuo A."/>
            <person name="Nagy L.G."/>
            <person name="Floudas D."/>
            <person name="Copeland A."/>
            <person name="Barry K.W."/>
            <person name="Cichocki N."/>
            <person name="Veneault-Fourrey C."/>
            <person name="LaButti K."/>
            <person name="Lindquist E.A."/>
            <person name="Lipzen A."/>
            <person name="Lundell T."/>
            <person name="Morin E."/>
            <person name="Murat C."/>
            <person name="Riley R."/>
            <person name="Ohm R."/>
            <person name="Sun H."/>
            <person name="Tunlid A."/>
            <person name="Henrissat B."/>
            <person name="Grigoriev I.V."/>
            <person name="Hibbett D.S."/>
            <person name="Martin F."/>
        </authorList>
    </citation>
    <scope>NUCLEOTIDE SEQUENCE [LARGE SCALE GENOMIC DNA]</scope>
    <source>
        <strain evidence="8 9">FD-325 SS-3</strain>
    </source>
</reference>
<dbReference type="InterPro" id="IPR018038">
    <property type="entry name" value="Ribosomal_uL30_CS"/>
</dbReference>
<dbReference type="GO" id="GO:0006412">
    <property type="term" value="P:translation"/>
    <property type="evidence" value="ECO:0007669"/>
    <property type="project" value="InterPro"/>
</dbReference>
<dbReference type="GO" id="GO:0005739">
    <property type="term" value="C:mitochondrion"/>
    <property type="evidence" value="ECO:0007669"/>
    <property type="project" value="TreeGrafter"/>
</dbReference>
<dbReference type="PROSITE" id="PS00634">
    <property type="entry name" value="RIBOSOMAL_L30"/>
    <property type="match status" value="1"/>
</dbReference>
<feature type="domain" description="Large ribosomal subunit protein uL30-like ferredoxin-like fold" evidence="7">
    <location>
        <begin position="57"/>
        <end position="107"/>
    </location>
</feature>
<organism evidence="8 9">
    <name type="scientific">Plicaturopsis crispa FD-325 SS-3</name>
    <dbReference type="NCBI Taxonomy" id="944288"/>
    <lineage>
        <taxon>Eukaryota</taxon>
        <taxon>Fungi</taxon>
        <taxon>Dikarya</taxon>
        <taxon>Basidiomycota</taxon>
        <taxon>Agaricomycotina</taxon>
        <taxon>Agaricomycetes</taxon>
        <taxon>Agaricomycetidae</taxon>
        <taxon>Amylocorticiales</taxon>
        <taxon>Amylocorticiaceae</taxon>
        <taxon>Plicatura</taxon>
        <taxon>Plicaturopsis crispa</taxon>
    </lineage>
</organism>
<keyword evidence="2 5" id="KW-0689">Ribosomal protein</keyword>
<dbReference type="InterPro" id="IPR016082">
    <property type="entry name" value="Ribosomal_uL30_ferredoxin-like"/>
</dbReference>
<comment type="similarity">
    <text evidence="1 5">Belongs to the universal ribosomal protein uL30 family.</text>
</comment>
<proteinExistence type="inferred from homology"/>
<evidence type="ECO:0000313" key="8">
    <source>
        <dbReference type="EMBL" id="KII84404.1"/>
    </source>
</evidence>
<protein>
    <recommendedName>
        <fullName evidence="4">Large ribosomal subunit protein uL30m</fullName>
    </recommendedName>
</protein>
<dbReference type="Gene3D" id="3.30.1390.20">
    <property type="entry name" value="Ribosomal protein L30, ferredoxin-like fold domain"/>
    <property type="match status" value="1"/>
</dbReference>
<dbReference type="Proteomes" id="UP000053263">
    <property type="component" value="Unassembled WGS sequence"/>
</dbReference>
<dbReference type="HOGENOM" id="CLU_131047_0_0_1"/>
<evidence type="ECO:0000256" key="6">
    <source>
        <dbReference type="SAM" id="MobiDB-lite"/>
    </source>
</evidence>
<dbReference type="GO" id="GO:0015934">
    <property type="term" value="C:large ribosomal subunit"/>
    <property type="evidence" value="ECO:0007669"/>
    <property type="project" value="InterPro"/>
</dbReference>
<dbReference type="SUPFAM" id="SSF55129">
    <property type="entry name" value="Ribosomal protein L30p/L7e"/>
    <property type="match status" value="1"/>
</dbReference>
<accession>A0A0C9T4Y3</accession>
<dbReference type="AlphaFoldDB" id="A0A0C9T4Y3"/>
<evidence type="ECO:0000256" key="3">
    <source>
        <dbReference type="ARBA" id="ARBA00023274"/>
    </source>
</evidence>
<dbReference type="EMBL" id="KN832571">
    <property type="protein sequence ID" value="KII84404.1"/>
    <property type="molecule type" value="Genomic_DNA"/>
</dbReference>
<dbReference type="CDD" id="cd01658">
    <property type="entry name" value="Ribosomal_L30"/>
    <property type="match status" value="1"/>
</dbReference>
<feature type="compositionally biased region" description="Low complexity" evidence="6">
    <location>
        <begin position="24"/>
        <end position="38"/>
    </location>
</feature>
<dbReference type="PANTHER" id="PTHR15892">
    <property type="entry name" value="MITOCHONDRIAL RIBOSOMAL PROTEIN L30"/>
    <property type="match status" value="1"/>
</dbReference>
<name>A0A0C9T4Y3_PLICR</name>
<evidence type="ECO:0000256" key="2">
    <source>
        <dbReference type="ARBA" id="ARBA00022980"/>
    </source>
</evidence>
<sequence>MASTLSRRCTSGIIAPSKRRLLATSVSQSQTSTASSSSAPPPNLSQSQTNPEPNTHYKITLRRSAIALAAPVKATLVALGIHRRMQTVYHAHSPAAAGMILRVKELVEVENVPTSGVRTKEEMTRERRPPRGYAVKGQRALDI</sequence>
<dbReference type="OrthoDB" id="509901at2759"/>
<keyword evidence="9" id="KW-1185">Reference proteome</keyword>
<evidence type="ECO:0000313" key="9">
    <source>
        <dbReference type="Proteomes" id="UP000053263"/>
    </source>
</evidence>
<dbReference type="PANTHER" id="PTHR15892:SF2">
    <property type="entry name" value="LARGE RIBOSOMAL SUBUNIT PROTEIN UL30M"/>
    <property type="match status" value="1"/>
</dbReference>